<dbReference type="GeneID" id="30962868"/>
<dbReference type="EMBL" id="KV454485">
    <property type="protein sequence ID" value="ODV59578.1"/>
    <property type="molecule type" value="Genomic_DNA"/>
</dbReference>
<reference evidence="2" key="1">
    <citation type="submission" date="2016-05" db="EMBL/GenBank/DDBJ databases">
        <title>Comparative genomics of biotechnologically important yeasts.</title>
        <authorList>
            <consortium name="DOE Joint Genome Institute"/>
            <person name="Riley R."/>
            <person name="Haridas S."/>
            <person name="Wolfe K.H."/>
            <person name="Lopes M.R."/>
            <person name="Hittinger C.T."/>
            <person name="Goker M."/>
            <person name="Salamov A."/>
            <person name="Wisecaver J."/>
            <person name="Long T.M."/>
            <person name="Aerts A.L."/>
            <person name="Barry K."/>
            <person name="Choi C."/>
            <person name="Clum A."/>
            <person name="Coughlan A.Y."/>
            <person name="Deshpande S."/>
            <person name="Douglass A.P."/>
            <person name="Hanson S.J."/>
            <person name="Klenk H.-P."/>
            <person name="Labutti K."/>
            <person name="Lapidus A."/>
            <person name="Lindquist E."/>
            <person name="Lipzen A."/>
            <person name="Meier-Kolthoff J.P."/>
            <person name="Ohm R.A."/>
            <person name="Otillar R.P."/>
            <person name="Pangilinan J."/>
            <person name="Peng Y."/>
            <person name="Rokas A."/>
            <person name="Rosa C.A."/>
            <person name="Scheuner C."/>
            <person name="Sibirny A.A."/>
            <person name="Slot J.C."/>
            <person name="Stielow J.B."/>
            <person name="Sun H."/>
            <person name="Kurtzman C.P."/>
            <person name="Blackwell M."/>
            <person name="Grigoriev I.V."/>
            <person name="Jeffries T.W."/>
        </authorList>
    </citation>
    <scope>NUCLEOTIDE SEQUENCE [LARGE SCALE GENOMIC DNA]</scope>
    <source>
        <strain evidence="2">DSM 1968</strain>
    </source>
</reference>
<proteinExistence type="predicted"/>
<evidence type="ECO:0000313" key="2">
    <source>
        <dbReference type="Proteomes" id="UP000095038"/>
    </source>
</evidence>
<accession>A0A1D2VD02</accession>
<dbReference type="Proteomes" id="UP000095038">
    <property type="component" value="Unassembled WGS sequence"/>
</dbReference>
<dbReference type="RefSeq" id="XP_020045885.1">
    <property type="nucleotide sequence ID" value="XM_020189232.1"/>
</dbReference>
<name>A0A1D2VD02_9ASCO</name>
<gene>
    <name evidence="1" type="ORF">ASCRUDRAFT_14623</name>
</gene>
<organism evidence="1 2">
    <name type="scientific">Ascoidea rubescens DSM 1968</name>
    <dbReference type="NCBI Taxonomy" id="1344418"/>
    <lineage>
        <taxon>Eukaryota</taxon>
        <taxon>Fungi</taxon>
        <taxon>Dikarya</taxon>
        <taxon>Ascomycota</taxon>
        <taxon>Saccharomycotina</taxon>
        <taxon>Saccharomycetes</taxon>
        <taxon>Ascoideaceae</taxon>
        <taxon>Ascoidea</taxon>
    </lineage>
</organism>
<sequence length="357" mass="40991">MAAASSSSSFPNPSYLIDINSYIELSNPEFNSNRKSYNIDHFKKFNLTKNNSFQFNGLIPLYLENKPIDFISNQLKLIDISSAFINNNWSKFKLGYTNTNNSLIYNSTIVSLLNSLDVVNLLQFDTNLILIYDSFLKALTFYYSNLGDNTTSNDSILIYKVLFPLDDIVNSHLNNISNFQNNIFKFSRLSLDLKKQPSLSYLSLTRDDLDDLYYQNLSSFVSIPSLNWSSLGIDFTPDNQFSHLPPFNSQNHLTNFTFLGDSSSLKDLQIIISNNFSKNNSPIHQNPFFDFPLTPSPSPNSSKYKSNTLDISYLPSDLLNEKLLINHNDDSNYTQPNFFRRNVLLFKNTDYYLISTF</sequence>
<protein>
    <submittedName>
        <fullName evidence="1">Uncharacterized protein</fullName>
    </submittedName>
</protein>
<dbReference type="AlphaFoldDB" id="A0A1D2VD02"/>
<dbReference type="InParanoid" id="A0A1D2VD02"/>
<evidence type="ECO:0000313" key="1">
    <source>
        <dbReference type="EMBL" id="ODV59578.1"/>
    </source>
</evidence>
<keyword evidence="2" id="KW-1185">Reference proteome</keyword>